<comment type="caution">
    <text evidence="2">The sequence shown here is derived from an EMBL/GenBank/DDBJ whole genome shotgun (WGS) entry which is preliminary data.</text>
</comment>
<feature type="compositionally biased region" description="Polar residues" evidence="1">
    <location>
        <begin position="1"/>
        <end position="17"/>
    </location>
</feature>
<evidence type="ECO:0000313" key="2">
    <source>
        <dbReference type="EMBL" id="CAD8055571.1"/>
    </source>
</evidence>
<feature type="region of interest" description="Disordered" evidence="1">
    <location>
        <begin position="1"/>
        <end position="29"/>
    </location>
</feature>
<organism evidence="2 3">
    <name type="scientific">Paramecium sonneborni</name>
    <dbReference type="NCBI Taxonomy" id="65129"/>
    <lineage>
        <taxon>Eukaryota</taxon>
        <taxon>Sar</taxon>
        <taxon>Alveolata</taxon>
        <taxon>Ciliophora</taxon>
        <taxon>Intramacronucleata</taxon>
        <taxon>Oligohymenophorea</taxon>
        <taxon>Peniculida</taxon>
        <taxon>Parameciidae</taxon>
        <taxon>Paramecium</taxon>
    </lineage>
</organism>
<keyword evidence="3" id="KW-1185">Reference proteome</keyword>
<proteinExistence type="predicted"/>
<accession>A0A8S1KM74</accession>
<evidence type="ECO:0000313" key="3">
    <source>
        <dbReference type="Proteomes" id="UP000692954"/>
    </source>
</evidence>
<evidence type="ECO:0000256" key="1">
    <source>
        <dbReference type="SAM" id="MobiDB-lite"/>
    </source>
</evidence>
<gene>
    <name evidence="2" type="ORF">PSON_ATCC_30995.1.T0090310</name>
</gene>
<name>A0A8S1KM74_9CILI</name>
<protein>
    <submittedName>
        <fullName evidence="2">Uncharacterized protein</fullName>
    </submittedName>
</protein>
<dbReference type="AlphaFoldDB" id="A0A8S1KM74"/>
<dbReference type="Proteomes" id="UP000692954">
    <property type="component" value="Unassembled WGS sequence"/>
</dbReference>
<dbReference type="EMBL" id="CAJJDN010000009">
    <property type="protein sequence ID" value="CAD8055571.1"/>
    <property type="molecule type" value="Genomic_DNA"/>
</dbReference>
<dbReference type="OrthoDB" id="302624at2759"/>
<sequence>MGCGSSVQTRETSQEIQMKQKRLKLKTSSTQPDDIKKKLFRNKDGKLFYVIEEDNKYIQVPLLYSIEQNDLLNRRRQMHTQSDQLF</sequence>
<reference evidence="2" key="1">
    <citation type="submission" date="2021-01" db="EMBL/GenBank/DDBJ databases">
        <authorList>
            <consortium name="Genoscope - CEA"/>
            <person name="William W."/>
        </authorList>
    </citation>
    <scope>NUCLEOTIDE SEQUENCE</scope>
</reference>